<protein>
    <recommendedName>
        <fullName evidence="1">SLH domain-containing protein</fullName>
    </recommendedName>
</protein>
<dbReference type="PANTHER" id="PTHR43308:SF5">
    <property type="entry name" value="S-LAYER PROTEIN _ PEPTIDOGLYCAN ENDO-BETA-N-ACETYLGLUCOSAMINIDASE"/>
    <property type="match status" value="1"/>
</dbReference>
<dbReference type="RefSeq" id="WP_183568893.1">
    <property type="nucleotide sequence ID" value="NZ_CBCSLB010000019.1"/>
</dbReference>
<proteinExistence type="predicted"/>
<feature type="domain" description="SLH" evidence="1">
    <location>
        <begin position="292"/>
        <end position="348"/>
    </location>
</feature>
<dbReference type="Gene3D" id="2.60.40.680">
    <property type="match status" value="1"/>
</dbReference>
<dbReference type="GO" id="GO:0000272">
    <property type="term" value="P:polysaccharide catabolic process"/>
    <property type="evidence" value="ECO:0007669"/>
    <property type="project" value="InterPro"/>
</dbReference>
<dbReference type="InterPro" id="IPR008965">
    <property type="entry name" value="CBM2/CBM3_carb-bd_dom_sf"/>
</dbReference>
<organism evidence="2 3">
    <name type="scientific">Paenibacillus endophyticus</name>
    <dbReference type="NCBI Taxonomy" id="1294268"/>
    <lineage>
        <taxon>Bacteria</taxon>
        <taxon>Bacillati</taxon>
        <taxon>Bacillota</taxon>
        <taxon>Bacilli</taxon>
        <taxon>Bacillales</taxon>
        <taxon>Paenibacillaceae</taxon>
        <taxon>Paenibacillus</taxon>
    </lineage>
</organism>
<dbReference type="EMBL" id="JACHXW010000019">
    <property type="protein sequence ID" value="MBB3154799.1"/>
    <property type="molecule type" value="Genomic_DNA"/>
</dbReference>
<dbReference type="InterPro" id="IPR051465">
    <property type="entry name" value="Cell_Envelope_Struct_Comp"/>
</dbReference>
<dbReference type="Proteomes" id="UP000518605">
    <property type="component" value="Unassembled WGS sequence"/>
</dbReference>
<feature type="domain" description="SLH" evidence="1">
    <location>
        <begin position="163"/>
        <end position="226"/>
    </location>
</feature>
<dbReference type="Pfam" id="PF00395">
    <property type="entry name" value="SLH"/>
    <property type="match status" value="3"/>
</dbReference>
<comment type="caution">
    <text evidence="2">The sequence shown here is derived from an EMBL/GenBank/DDBJ whole genome shotgun (WGS) entry which is preliminary data.</text>
</comment>
<dbReference type="SUPFAM" id="SSF49384">
    <property type="entry name" value="Carbohydrate-binding domain"/>
    <property type="match status" value="1"/>
</dbReference>
<keyword evidence="3" id="KW-1185">Reference proteome</keyword>
<dbReference type="CDD" id="cd08547">
    <property type="entry name" value="Type_II_cohesin"/>
    <property type="match status" value="1"/>
</dbReference>
<dbReference type="AlphaFoldDB" id="A0A7W5CCX5"/>
<dbReference type="InterPro" id="IPR001119">
    <property type="entry name" value="SLH_dom"/>
</dbReference>
<evidence type="ECO:0000259" key="1">
    <source>
        <dbReference type="PROSITE" id="PS51272"/>
    </source>
</evidence>
<accession>A0A7W5CCX5</accession>
<sequence>MKYKTLSAYLVIILLIGILLRPAMAFGEALPSFSLAISQPTAVVSQDVRITVEGIQLVDLYGYELRLRYDTSKLRFKSASAHETGLSVPTAAKDGEIVFAHTKLGKSPGDNGNASLATLAFETIAPGSAAVSLERIKLVDSKAAAVTISPKNIKAIFIIKLQNDYQAPPDLMGHWAEANVLRAIELGFVTGYPDGTFRPNNLVTRAEYTAMLVRAVQLPITVNSEVTLDFTDIDLIHNWAKPYIAEAASAGVISGYEDRTFRAQNQINRAEMAVILARTAGFDLTKSVTTLFSDHEQIPSWAKAAIIESVHNRLLEGRGNNLFAPSAYTTRAEALTAILKLRDLQNMQ</sequence>
<dbReference type="InterPro" id="IPR002102">
    <property type="entry name" value="Cohesin_dom"/>
</dbReference>
<evidence type="ECO:0000313" key="3">
    <source>
        <dbReference type="Proteomes" id="UP000518605"/>
    </source>
</evidence>
<feature type="domain" description="SLH" evidence="1">
    <location>
        <begin position="227"/>
        <end position="290"/>
    </location>
</feature>
<dbReference type="Pfam" id="PF00963">
    <property type="entry name" value="Cohesin"/>
    <property type="match status" value="1"/>
</dbReference>
<dbReference type="PROSITE" id="PS51272">
    <property type="entry name" value="SLH"/>
    <property type="match status" value="3"/>
</dbReference>
<reference evidence="2 3" key="1">
    <citation type="submission" date="2020-08" db="EMBL/GenBank/DDBJ databases">
        <title>Genomic Encyclopedia of Type Strains, Phase III (KMG-III): the genomes of soil and plant-associated and newly described type strains.</title>
        <authorList>
            <person name="Whitman W."/>
        </authorList>
    </citation>
    <scope>NUCLEOTIDE SEQUENCE [LARGE SCALE GENOMIC DNA]</scope>
    <source>
        <strain evidence="2 3">CECT 8234</strain>
    </source>
</reference>
<evidence type="ECO:0000313" key="2">
    <source>
        <dbReference type="EMBL" id="MBB3154799.1"/>
    </source>
</evidence>
<name>A0A7W5CCX5_9BACL</name>
<dbReference type="PANTHER" id="PTHR43308">
    <property type="entry name" value="OUTER MEMBRANE PROTEIN ALPHA-RELATED"/>
    <property type="match status" value="1"/>
</dbReference>
<gene>
    <name evidence="2" type="ORF">FHS16_004881</name>
</gene>
<dbReference type="GO" id="GO:0030246">
    <property type="term" value="F:carbohydrate binding"/>
    <property type="evidence" value="ECO:0007669"/>
    <property type="project" value="InterPro"/>
</dbReference>